<dbReference type="OrthoDB" id="9813151at2"/>
<feature type="domain" description="PAS" evidence="15">
    <location>
        <begin position="226"/>
        <end position="274"/>
    </location>
</feature>
<dbReference type="PRINTS" id="PR00344">
    <property type="entry name" value="BCTRLSENSOR"/>
</dbReference>
<name>A0A371JIW6_9FIRM</name>
<dbReference type="CDD" id="cd00075">
    <property type="entry name" value="HATPase"/>
    <property type="match status" value="1"/>
</dbReference>
<proteinExistence type="predicted"/>
<dbReference type="Pfam" id="PF00512">
    <property type="entry name" value="HisKA"/>
    <property type="match status" value="1"/>
</dbReference>
<dbReference type="InterPro" id="IPR050351">
    <property type="entry name" value="BphY/WalK/GraS-like"/>
</dbReference>
<dbReference type="PROSITE" id="PS50109">
    <property type="entry name" value="HIS_KIN"/>
    <property type="match status" value="1"/>
</dbReference>
<gene>
    <name evidence="16" type="ORF">CG710_004405</name>
</gene>
<evidence type="ECO:0000256" key="11">
    <source>
        <dbReference type="ARBA" id="ARBA00023136"/>
    </source>
</evidence>
<evidence type="ECO:0000256" key="7">
    <source>
        <dbReference type="ARBA" id="ARBA00022741"/>
    </source>
</evidence>
<keyword evidence="5" id="KW-0597">Phosphoprotein</keyword>
<dbReference type="PANTHER" id="PTHR45453">
    <property type="entry name" value="PHOSPHATE REGULON SENSOR PROTEIN PHOR"/>
    <property type="match status" value="1"/>
</dbReference>
<dbReference type="InterPro" id="IPR036097">
    <property type="entry name" value="HisK_dim/P_sf"/>
</dbReference>
<evidence type="ECO:0000256" key="3">
    <source>
        <dbReference type="ARBA" id="ARBA00012438"/>
    </source>
</evidence>
<protein>
    <recommendedName>
        <fullName evidence="3">histidine kinase</fullName>
        <ecNumber evidence="3">2.7.13.3</ecNumber>
    </recommendedName>
</protein>
<keyword evidence="13" id="KW-1133">Transmembrane helix</keyword>
<dbReference type="Gene3D" id="1.10.287.130">
    <property type="match status" value="1"/>
</dbReference>
<dbReference type="InterPro" id="IPR003661">
    <property type="entry name" value="HisK_dim/P_dom"/>
</dbReference>
<dbReference type="SUPFAM" id="SSF55874">
    <property type="entry name" value="ATPase domain of HSP90 chaperone/DNA topoisomerase II/histidine kinase"/>
    <property type="match status" value="1"/>
</dbReference>
<dbReference type="Pfam" id="PF16736">
    <property type="entry name" value="sCache_like"/>
    <property type="match status" value="1"/>
</dbReference>
<dbReference type="SMART" id="SM00388">
    <property type="entry name" value="HisKA"/>
    <property type="match status" value="1"/>
</dbReference>
<dbReference type="GO" id="GO:0005524">
    <property type="term" value="F:ATP binding"/>
    <property type="evidence" value="ECO:0007669"/>
    <property type="project" value="UniProtKB-KW"/>
</dbReference>
<evidence type="ECO:0000256" key="2">
    <source>
        <dbReference type="ARBA" id="ARBA00004236"/>
    </source>
</evidence>
<evidence type="ECO:0000313" key="17">
    <source>
        <dbReference type="Proteomes" id="UP000216411"/>
    </source>
</evidence>
<evidence type="ECO:0000256" key="8">
    <source>
        <dbReference type="ARBA" id="ARBA00022777"/>
    </source>
</evidence>
<dbReference type="GO" id="GO:0000155">
    <property type="term" value="F:phosphorelay sensor kinase activity"/>
    <property type="evidence" value="ECO:0007669"/>
    <property type="project" value="InterPro"/>
</dbReference>
<keyword evidence="7" id="KW-0547">Nucleotide-binding</keyword>
<keyword evidence="8 16" id="KW-0418">Kinase</keyword>
<dbReference type="InterPro" id="IPR004358">
    <property type="entry name" value="Sig_transdc_His_kin-like_C"/>
</dbReference>
<dbReference type="GO" id="GO:0005886">
    <property type="term" value="C:plasma membrane"/>
    <property type="evidence" value="ECO:0007669"/>
    <property type="project" value="UniProtKB-SubCell"/>
</dbReference>
<dbReference type="SMART" id="SM00387">
    <property type="entry name" value="HATPase_c"/>
    <property type="match status" value="1"/>
</dbReference>
<dbReference type="EMBL" id="NOKA02000003">
    <property type="protein sequence ID" value="RDY32674.1"/>
    <property type="molecule type" value="Genomic_DNA"/>
</dbReference>
<comment type="catalytic activity">
    <reaction evidence="1">
        <text>ATP + protein L-histidine = ADP + protein N-phospho-L-histidine.</text>
        <dbReference type="EC" id="2.7.13.3"/>
    </reaction>
</comment>
<evidence type="ECO:0000256" key="1">
    <source>
        <dbReference type="ARBA" id="ARBA00000085"/>
    </source>
</evidence>
<keyword evidence="9" id="KW-0067">ATP-binding</keyword>
<dbReference type="CDD" id="cd00082">
    <property type="entry name" value="HisKA"/>
    <property type="match status" value="1"/>
</dbReference>
<dbReference type="Gene3D" id="3.30.450.20">
    <property type="entry name" value="PAS domain"/>
    <property type="match status" value="1"/>
</dbReference>
<evidence type="ECO:0000256" key="5">
    <source>
        <dbReference type="ARBA" id="ARBA00022553"/>
    </source>
</evidence>
<evidence type="ECO:0000256" key="6">
    <source>
        <dbReference type="ARBA" id="ARBA00022679"/>
    </source>
</evidence>
<evidence type="ECO:0000256" key="13">
    <source>
        <dbReference type="SAM" id="Phobius"/>
    </source>
</evidence>
<dbReference type="FunFam" id="3.30.565.10:FF:000006">
    <property type="entry name" value="Sensor histidine kinase WalK"/>
    <property type="match status" value="1"/>
</dbReference>
<keyword evidence="10" id="KW-0902">Two-component regulatory system</keyword>
<evidence type="ECO:0000313" key="16">
    <source>
        <dbReference type="EMBL" id="RDY32674.1"/>
    </source>
</evidence>
<comment type="caution">
    <text evidence="16">The sequence shown here is derived from an EMBL/GenBank/DDBJ whole genome shotgun (WGS) entry which is preliminary data.</text>
</comment>
<dbReference type="InterPro" id="IPR036890">
    <property type="entry name" value="HATPase_C_sf"/>
</dbReference>
<evidence type="ECO:0000256" key="10">
    <source>
        <dbReference type="ARBA" id="ARBA00023012"/>
    </source>
</evidence>
<dbReference type="GO" id="GO:0016036">
    <property type="term" value="P:cellular response to phosphate starvation"/>
    <property type="evidence" value="ECO:0007669"/>
    <property type="project" value="TreeGrafter"/>
</dbReference>
<evidence type="ECO:0000259" key="15">
    <source>
        <dbReference type="PROSITE" id="PS50112"/>
    </source>
</evidence>
<dbReference type="AlphaFoldDB" id="A0A371JIW6"/>
<dbReference type="Proteomes" id="UP000216411">
    <property type="component" value="Unassembled WGS sequence"/>
</dbReference>
<dbReference type="InterPro" id="IPR005467">
    <property type="entry name" value="His_kinase_dom"/>
</dbReference>
<keyword evidence="4" id="KW-1003">Cell membrane</keyword>
<organism evidence="16 17">
    <name type="scientific">Lachnotalea glycerini</name>
    <dbReference type="NCBI Taxonomy" id="1763509"/>
    <lineage>
        <taxon>Bacteria</taxon>
        <taxon>Bacillati</taxon>
        <taxon>Bacillota</taxon>
        <taxon>Clostridia</taxon>
        <taxon>Lachnospirales</taxon>
        <taxon>Lachnospiraceae</taxon>
        <taxon>Lachnotalea</taxon>
    </lineage>
</organism>
<evidence type="ECO:0000259" key="14">
    <source>
        <dbReference type="PROSITE" id="PS50109"/>
    </source>
</evidence>
<dbReference type="SUPFAM" id="SSF47384">
    <property type="entry name" value="Homodimeric domain of signal transducing histidine kinase"/>
    <property type="match status" value="1"/>
</dbReference>
<dbReference type="PROSITE" id="PS50112">
    <property type="entry name" value="PAS"/>
    <property type="match status" value="1"/>
</dbReference>
<comment type="subcellular location">
    <subcellularLocation>
        <location evidence="2">Cell membrane</location>
    </subcellularLocation>
</comment>
<evidence type="ECO:0000256" key="9">
    <source>
        <dbReference type="ARBA" id="ARBA00022840"/>
    </source>
</evidence>
<dbReference type="SUPFAM" id="SSF55785">
    <property type="entry name" value="PYP-like sensor domain (PAS domain)"/>
    <property type="match status" value="1"/>
</dbReference>
<feature type="transmembrane region" description="Helical" evidence="13">
    <location>
        <begin position="156"/>
        <end position="174"/>
    </location>
</feature>
<keyword evidence="6" id="KW-0808">Transferase</keyword>
<dbReference type="GO" id="GO:0004721">
    <property type="term" value="F:phosphoprotein phosphatase activity"/>
    <property type="evidence" value="ECO:0007669"/>
    <property type="project" value="TreeGrafter"/>
</dbReference>
<dbReference type="InterPro" id="IPR031967">
    <property type="entry name" value="PhoR_single_Cache-like_dom"/>
</dbReference>
<dbReference type="InterPro" id="IPR003594">
    <property type="entry name" value="HATPase_dom"/>
</dbReference>
<accession>A0A371JIW6</accession>
<dbReference type="Pfam" id="PF02518">
    <property type="entry name" value="HATPase_c"/>
    <property type="match status" value="1"/>
</dbReference>
<dbReference type="InterPro" id="IPR035965">
    <property type="entry name" value="PAS-like_dom_sf"/>
</dbReference>
<dbReference type="EC" id="2.7.13.3" evidence="3"/>
<keyword evidence="17" id="KW-1185">Reference proteome</keyword>
<keyword evidence="13" id="KW-0812">Transmembrane</keyword>
<keyword evidence="11 13" id="KW-0472">Membrane</keyword>
<feature type="coiled-coil region" evidence="12">
    <location>
        <begin position="206"/>
        <end position="240"/>
    </location>
</feature>
<reference evidence="16 17" key="1">
    <citation type="journal article" date="2017" name="Genome Announc.">
        <title>Draft Genome Sequence of a Sporulating and Motile Strain of Lachnotalea glycerini Isolated from Water in Quebec City, Canada.</title>
        <authorList>
            <person name="Maheux A.F."/>
            <person name="Boudreau D.K."/>
            <person name="Berube E."/>
            <person name="Boissinot M."/>
            <person name="Raymond F."/>
            <person name="Brodeur S."/>
            <person name="Corbeil J."/>
            <person name="Isabel S."/>
            <person name="Omar R.F."/>
            <person name="Bergeron M.G."/>
        </authorList>
    </citation>
    <scope>NUCLEOTIDE SEQUENCE [LARGE SCALE GENOMIC DNA]</scope>
    <source>
        <strain evidence="16 17">CCRI-19302</strain>
    </source>
</reference>
<dbReference type="SMART" id="SM00091">
    <property type="entry name" value="PAS"/>
    <property type="match status" value="1"/>
</dbReference>
<sequence>MEESMRQKIFKSMGVLIAASLILSYVLMIGVMYQQLLTNMEKEVQREVTYLRSALDIAGVTYLENEIVKDASNRITLVDQDGTVLFDSMEDIKTLENHKDRPEIMDAFNKGEGTSVRFSTTLGQQTFYYAMKLNNGMIIRVANTTDSVFSMITDSIPMFIILGIIVLGIAMGIARFQTKRIIIPINNLNLETPLENDVYEELTPLLHRIENQNRLIEKQLSKLNKRKEEFNAITENMREALIIINKRSIVLSMNKAATEILDVSREEGLERHFITISRDNEFQTTVEAAMSGVSSDAIIMLNNKYYKIMANPVCVEDTLNGCVILMLDVTEKQRAEQMRKEFSANVSHELKTPLMSISGYAEIMNNGLVKSEDVAEFSGRIYSEATRLTNLVEDIIKLSRLDEDNKVFEQEEVNLLVLAEDIKERLLPQATKKNVELRVLGENVKVKGIRQILDEMLFNLFDNAIKYNEDGGKAGVSVVKENDKVILSVWDTGIGIPKEHQDRIFERFYRVDKSHSRETGGTGLGLSIVKHGAIYHKADIKIDSEVSRGTKIIITFKTI</sequence>
<evidence type="ECO:0000256" key="4">
    <source>
        <dbReference type="ARBA" id="ARBA00022475"/>
    </source>
</evidence>
<feature type="domain" description="Histidine kinase" evidence="14">
    <location>
        <begin position="345"/>
        <end position="559"/>
    </location>
</feature>
<dbReference type="FunFam" id="1.10.287.130:FF:000008">
    <property type="entry name" value="Two-component sensor histidine kinase"/>
    <property type="match status" value="1"/>
</dbReference>
<dbReference type="InterPro" id="IPR000014">
    <property type="entry name" value="PAS"/>
</dbReference>
<keyword evidence="12" id="KW-0175">Coiled coil</keyword>
<dbReference type="Gene3D" id="3.30.565.10">
    <property type="entry name" value="Histidine kinase-like ATPase, C-terminal domain"/>
    <property type="match status" value="1"/>
</dbReference>
<dbReference type="PANTHER" id="PTHR45453:SF1">
    <property type="entry name" value="PHOSPHATE REGULON SENSOR PROTEIN PHOR"/>
    <property type="match status" value="1"/>
</dbReference>
<feature type="transmembrane region" description="Helical" evidence="13">
    <location>
        <begin position="12"/>
        <end position="33"/>
    </location>
</feature>
<evidence type="ECO:0000256" key="12">
    <source>
        <dbReference type="SAM" id="Coils"/>
    </source>
</evidence>